<feature type="transmembrane region" description="Helical" evidence="2">
    <location>
        <begin position="170"/>
        <end position="190"/>
    </location>
</feature>
<dbReference type="SMART" id="SM00271">
    <property type="entry name" value="DnaJ"/>
    <property type="match status" value="1"/>
</dbReference>
<feature type="transmembrane region" description="Helical" evidence="2">
    <location>
        <begin position="36"/>
        <end position="53"/>
    </location>
</feature>
<accession>A0A8K1F9E8</accession>
<dbReference type="GO" id="GO:0005737">
    <property type="term" value="C:cytoplasm"/>
    <property type="evidence" value="ECO:0007669"/>
    <property type="project" value="TreeGrafter"/>
</dbReference>
<gene>
    <name evidence="4" type="ORF">Poli38472_013902</name>
</gene>
<reference evidence="4" key="1">
    <citation type="submission" date="2019-03" db="EMBL/GenBank/DDBJ databases">
        <title>Long read genome sequence of the mycoparasitic Pythium oligandrum ATCC 38472 isolated from sugarbeet rhizosphere.</title>
        <authorList>
            <person name="Gaulin E."/>
        </authorList>
    </citation>
    <scope>NUCLEOTIDE SEQUENCE</scope>
    <source>
        <strain evidence="4">ATCC 38472_TT</strain>
    </source>
</reference>
<dbReference type="GO" id="GO:0051082">
    <property type="term" value="F:unfolded protein binding"/>
    <property type="evidence" value="ECO:0007669"/>
    <property type="project" value="TreeGrafter"/>
</dbReference>
<evidence type="ECO:0000256" key="1">
    <source>
        <dbReference type="ARBA" id="ARBA00023186"/>
    </source>
</evidence>
<dbReference type="Pfam" id="PF00226">
    <property type="entry name" value="DnaJ"/>
    <property type="match status" value="1"/>
</dbReference>
<keyword evidence="1" id="KW-0143">Chaperone</keyword>
<feature type="transmembrane region" description="Helical" evidence="2">
    <location>
        <begin position="140"/>
        <end position="158"/>
    </location>
</feature>
<feature type="transmembrane region" description="Helical" evidence="2">
    <location>
        <begin position="335"/>
        <end position="354"/>
    </location>
</feature>
<dbReference type="PROSITE" id="PS50076">
    <property type="entry name" value="DNAJ_2"/>
    <property type="match status" value="1"/>
</dbReference>
<keyword evidence="5" id="KW-1185">Reference proteome</keyword>
<feature type="domain" description="J" evidence="3">
    <location>
        <begin position="61"/>
        <end position="125"/>
    </location>
</feature>
<comment type="caution">
    <text evidence="4">The sequence shown here is derived from an EMBL/GenBank/DDBJ whole genome shotgun (WGS) entry which is preliminary data.</text>
</comment>
<evidence type="ECO:0000256" key="2">
    <source>
        <dbReference type="SAM" id="Phobius"/>
    </source>
</evidence>
<evidence type="ECO:0000259" key="3">
    <source>
        <dbReference type="PROSITE" id="PS50076"/>
    </source>
</evidence>
<dbReference type="Proteomes" id="UP000794436">
    <property type="component" value="Unassembled WGS sequence"/>
</dbReference>
<protein>
    <recommendedName>
        <fullName evidence="3">J domain-containing protein</fullName>
    </recommendedName>
</protein>
<dbReference type="PANTHER" id="PTHR43096:SF52">
    <property type="entry name" value="DNAJ HOMOLOG 1, MITOCHONDRIAL-RELATED"/>
    <property type="match status" value="1"/>
</dbReference>
<keyword evidence="2" id="KW-0812">Transmembrane</keyword>
<feature type="transmembrane region" description="Helical" evidence="2">
    <location>
        <begin position="6"/>
        <end position="24"/>
    </location>
</feature>
<name>A0A8K1F9E8_PYTOL</name>
<dbReference type="InterPro" id="IPR036869">
    <property type="entry name" value="J_dom_sf"/>
</dbReference>
<evidence type="ECO:0000313" key="5">
    <source>
        <dbReference type="Proteomes" id="UP000794436"/>
    </source>
</evidence>
<dbReference type="PRINTS" id="PR00625">
    <property type="entry name" value="JDOMAIN"/>
</dbReference>
<organism evidence="4 5">
    <name type="scientific">Pythium oligandrum</name>
    <name type="common">Mycoparasitic fungus</name>
    <dbReference type="NCBI Taxonomy" id="41045"/>
    <lineage>
        <taxon>Eukaryota</taxon>
        <taxon>Sar</taxon>
        <taxon>Stramenopiles</taxon>
        <taxon>Oomycota</taxon>
        <taxon>Peronosporomycetes</taxon>
        <taxon>Pythiales</taxon>
        <taxon>Pythiaceae</taxon>
        <taxon>Pythium</taxon>
    </lineage>
</organism>
<dbReference type="AlphaFoldDB" id="A0A8K1F9E8"/>
<dbReference type="Gene3D" id="1.10.287.110">
    <property type="entry name" value="DnaJ domain"/>
    <property type="match status" value="1"/>
</dbReference>
<dbReference type="InterPro" id="IPR018253">
    <property type="entry name" value="DnaJ_domain_CS"/>
</dbReference>
<dbReference type="OrthoDB" id="552049at2759"/>
<dbReference type="InterPro" id="IPR001623">
    <property type="entry name" value="DnaJ_domain"/>
</dbReference>
<dbReference type="CDD" id="cd06257">
    <property type="entry name" value="DnaJ"/>
    <property type="match status" value="1"/>
</dbReference>
<sequence>MLSSDMFSGVIYQTVVISPAISWILQPGRFSKRQGFFYAVAFLVAMAALAIGVEFSEQASNFYHIVGVPRDASLSDIKKAFRVRSVELHPDKNPSANAAAEFTRLRLAFDVLGDSEKRGLYDLYGEGAIDKARDALKIETMIQALSFYGVWAVFSYVLTLSETARDARAWSYVGIVVLFIAELNLQFAGASLPPSFFPFMTIHEFTRMLRAAFPLYMNGTRAIGGYFYRDVAQENLMLGVELLKSNRAILLSMRELQGEVASSRRRVEPAKNVKADSLPAAARKRLKFDKASQSAINSSIAQGAKAEAEAAAPDVDTWNPEAEVPQPAVQTPPQFQIPGFVYFIVVYFALNYLFS</sequence>
<keyword evidence="2" id="KW-0472">Membrane</keyword>
<dbReference type="PANTHER" id="PTHR43096">
    <property type="entry name" value="DNAJ HOMOLOG 1, MITOCHONDRIAL-RELATED"/>
    <property type="match status" value="1"/>
</dbReference>
<evidence type="ECO:0000313" key="4">
    <source>
        <dbReference type="EMBL" id="TMW55140.1"/>
    </source>
</evidence>
<dbReference type="PROSITE" id="PS00636">
    <property type="entry name" value="DNAJ_1"/>
    <property type="match status" value="1"/>
</dbReference>
<dbReference type="EMBL" id="SPLM01000149">
    <property type="protein sequence ID" value="TMW55140.1"/>
    <property type="molecule type" value="Genomic_DNA"/>
</dbReference>
<dbReference type="GO" id="GO:0042026">
    <property type="term" value="P:protein refolding"/>
    <property type="evidence" value="ECO:0007669"/>
    <property type="project" value="TreeGrafter"/>
</dbReference>
<proteinExistence type="predicted"/>
<dbReference type="SUPFAM" id="SSF46565">
    <property type="entry name" value="Chaperone J-domain"/>
    <property type="match status" value="1"/>
</dbReference>
<keyword evidence="2" id="KW-1133">Transmembrane helix</keyword>